<protein>
    <recommendedName>
        <fullName evidence="8">Phosphate transport system permease protein PstA</fullName>
    </recommendedName>
</protein>
<feature type="transmembrane region" description="Helical" evidence="8">
    <location>
        <begin position="102"/>
        <end position="127"/>
    </location>
</feature>
<keyword evidence="3" id="KW-0813">Transport</keyword>
<comment type="caution">
    <text evidence="10">The sequence shown here is derived from an EMBL/GenBank/DDBJ whole genome shotgun (WGS) entry which is preliminary data.</text>
</comment>
<reference evidence="10" key="2">
    <citation type="journal article" date="2021" name="PeerJ">
        <title>Extensive microbial diversity within the chicken gut microbiome revealed by metagenomics and culture.</title>
        <authorList>
            <person name="Gilroy R."/>
            <person name="Ravi A."/>
            <person name="Getino M."/>
            <person name="Pursley I."/>
            <person name="Horton D.L."/>
            <person name="Alikhan N.F."/>
            <person name="Baker D."/>
            <person name="Gharbi K."/>
            <person name="Hall N."/>
            <person name="Watson M."/>
            <person name="Adriaenssens E.M."/>
            <person name="Foster-Nyarko E."/>
            <person name="Jarju S."/>
            <person name="Secka A."/>
            <person name="Antonio M."/>
            <person name="Oren A."/>
            <person name="Chaudhuri R.R."/>
            <person name="La Ragione R."/>
            <person name="Hildebrand F."/>
            <person name="Pallen M.J."/>
        </authorList>
    </citation>
    <scope>NUCLEOTIDE SEQUENCE</scope>
    <source>
        <strain evidence="10">CHK187-14744</strain>
    </source>
</reference>
<keyword evidence="4 8" id="KW-1003">Cell membrane</keyword>
<dbReference type="Pfam" id="PF00528">
    <property type="entry name" value="BPD_transp_1"/>
    <property type="match status" value="1"/>
</dbReference>
<evidence type="ECO:0000313" key="10">
    <source>
        <dbReference type="EMBL" id="HIU02106.1"/>
    </source>
</evidence>
<dbReference type="Gene3D" id="1.10.3720.10">
    <property type="entry name" value="MetI-like"/>
    <property type="match status" value="1"/>
</dbReference>
<keyword evidence="6 8" id="KW-1133">Transmembrane helix</keyword>
<organism evidence="10 11">
    <name type="scientific">Candidatus Onthocola gallistercoris</name>
    <dbReference type="NCBI Taxonomy" id="2840876"/>
    <lineage>
        <taxon>Bacteria</taxon>
        <taxon>Bacillati</taxon>
        <taxon>Bacillota</taxon>
        <taxon>Bacilli</taxon>
        <taxon>Candidatus Onthocola</taxon>
    </lineage>
</organism>
<proteinExistence type="inferred from homology"/>
<feature type="domain" description="ABC transmembrane type-1" evidence="9">
    <location>
        <begin position="62"/>
        <end position="276"/>
    </location>
</feature>
<dbReference type="PANTHER" id="PTHR43470:SF4">
    <property type="entry name" value="ABC TRANSPORTER PERMEASE PROTEIN YQGI-RELATED"/>
    <property type="match status" value="1"/>
</dbReference>
<feature type="transmembrane region" description="Helical" evidence="8">
    <location>
        <begin position="256"/>
        <end position="276"/>
    </location>
</feature>
<sequence>MNNRIQRAKYADRIMTCVFYAIAAFFFALLLAFSGKVIIGGLLGASPEMFAFERQGSIGNQLFNTIYLVFVSLVVSVPLGVFAGIYLAMYAKEGLFTRFLRICIETLSSLPSIVVGLFGYLVFLIFMGMDRSVLAGALSVSILTLPLITTTTEDAIKGLPPGYFQASMGMGSTRWQAIFHVLLPACIPRIMTGVILAAGRGFGEAAVLLYTSGSGSTLRWGNWDLSSPTCPFNLFRPAETLSIQIWNLQTNAQDTALANLASAVLLLLVLIFNISANAWSHHINKKNSGEKA</sequence>
<dbReference type="InterPro" id="IPR000515">
    <property type="entry name" value="MetI-like"/>
</dbReference>
<evidence type="ECO:0000256" key="7">
    <source>
        <dbReference type="ARBA" id="ARBA00023136"/>
    </source>
</evidence>
<gene>
    <name evidence="10" type="primary">pstA</name>
    <name evidence="10" type="ORF">IAB63_02500</name>
</gene>
<evidence type="ECO:0000256" key="1">
    <source>
        <dbReference type="ARBA" id="ARBA00004651"/>
    </source>
</evidence>
<evidence type="ECO:0000313" key="11">
    <source>
        <dbReference type="Proteomes" id="UP000824164"/>
    </source>
</evidence>
<dbReference type="NCBIfam" id="TIGR00974">
    <property type="entry name" value="3a0107s02c"/>
    <property type="match status" value="1"/>
</dbReference>
<feature type="transmembrane region" description="Helical" evidence="8">
    <location>
        <begin position="20"/>
        <end position="45"/>
    </location>
</feature>
<dbReference type="SUPFAM" id="SSF161098">
    <property type="entry name" value="MetI-like"/>
    <property type="match status" value="1"/>
</dbReference>
<accession>A0A9D1KVE3</accession>
<dbReference type="PROSITE" id="PS50928">
    <property type="entry name" value="ABC_TM1"/>
    <property type="match status" value="1"/>
</dbReference>
<evidence type="ECO:0000256" key="4">
    <source>
        <dbReference type="ARBA" id="ARBA00022475"/>
    </source>
</evidence>
<dbReference type="PANTHER" id="PTHR43470">
    <property type="entry name" value="PHOSPHATE TRANSPORT SYSTEM PERMEASE PROTEIN PSTA-RELATED"/>
    <property type="match status" value="1"/>
</dbReference>
<comment type="subcellular location">
    <subcellularLocation>
        <location evidence="1 8">Cell membrane</location>
        <topology evidence="1 8">Multi-pass membrane protein</topology>
    </subcellularLocation>
</comment>
<dbReference type="EMBL" id="DVLT01000017">
    <property type="protein sequence ID" value="HIU02106.1"/>
    <property type="molecule type" value="Genomic_DNA"/>
</dbReference>
<evidence type="ECO:0000256" key="2">
    <source>
        <dbReference type="ARBA" id="ARBA00007069"/>
    </source>
</evidence>
<evidence type="ECO:0000256" key="5">
    <source>
        <dbReference type="ARBA" id="ARBA00022692"/>
    </source>
</evidence>
<evidence type="ECO:0000256" key="6">
    <source>
        <dbReference type="ARBA" id="ARBA00022989"/>
    </source>
</evidence>
<comment type="similarity">
    <text evidence="2 8">Belongs to the binding-protein-dependent transport system permease family. CysTW subfamily.</text>
</comment>
<feature type="transmembrane region" description="Helical" evidence="8">
    <location>
        <begin position="177"/>
        <end position="199"/>
    </location>
</feature>
<dbReference type="InterPro" id="IPR005672">
    <property type="entry name" value="Phosphate_PstA"/>
</dbReference>
<dbReference type="GO" id="GO:0035435">
    <property type="term" value="P:phosphate ion transmembrane transport"/>
    <property type="evidence" value="ECO:0007669"/>
    <property type="project" value="InterPro"/>
</dbReference>
<evidence type="ECO:0000256" key="3">
    <source>
        <dbReference type="ARBA" id="ARBA00022448"/>
    </source>
</evidence>
<dbReference type="GO" id="GO:0005315">
    <property type="term" value="F:phosphate transmembrane transporter activity"/>
    <property type="evidence" value="ECO:0007669"/>
    <property type="project" value="InterPro"/>
</dbReference>
<comment type="caution">
    <text evidence="8">Lacks conserved residue(s) required for the propagation of feature annotation.</text>
</comment>
<keyword evidence="5 8" id="KW-0812">Transmembrane</keyword>
<reference evidence="10" key="1">
    <citation type="submission" date="2020-10" db="EMBL/GenBank/DDBJ databases">
        <authorList>
            <person name="Gilroy R."/>
        </authorList>
    </citation>
    <scope>NUCLEOTIDE SEQUENCE</scope>
    <source>
        <strain evidence="10">CHK187-14744</strain>
    </source>
</reference>
<dbReference type="AlphaFoldDB" id="A0A9D1KVE3"/>
<dbReference type="Proteomes" id="UP000824164">
    <property type="component" value="Unassembled WGS sequence"/>
</dbReference>
<dbReference type="CDD" id="cd06261">
    <property type="entry name" value="TM_PBP2"/>
    <property type="match status" value="1"/>
</dbReference>
<evidence type="ECO:0000256" key="8">
    <source>
        <dbReference type="RuleBase" id="RU363043"/>
    </source>
</evidence>
<name>A0A9D1KVE3_9FIRM</name>
<dbReference type="GO" id="GO:0005886">
    <property type="term" value="C:plasma membrane"/>
    <property type="evidence" value="ECO:0007669"/>
    <property type="project" value="UniProtKB-SubCell"/>
</dbReference>
<keyword evidence="7 8" id="KW-0472">Membrane</keyword>
<evidence type="ECO:0000259" key="9">
    <source>
        <dbReference type="PROSITE" id="PS50928"/>
    </source>
</evidence>
<feature type="transmembrane region" description="Helical" evidence="8">
    <location>
        <begin position="65"/>
        <end position="90"/>
    </location>
</feature>
<dbReference type="InterPro" id="IPR035906">
    <property type="entry name" value="MetI-like_sf"/>
</dbReference>